<comment type="caution">
    <text evidence="1">The sequence shown here is derived from an EMBL/GenBank/DDBJ whole genome shotgun (WGS) entry which is preliminary data.</text>
</comment>
<reference evidence="1" key="1">
    <citation type="submission" date="2021-01" db="EMBL/GenBank/DDBJ databases">
        <title>WGS of actinomycetes isolated from Thailand.</title>
        <authorList>
            <person name="Thawai C."/>
        </authorList>
    </citation>
    <scope>NUCLEOTIDE SEQUENCE</scope>
    <source>
        <strain evidence="1">RCU-197</strain>
    </source>
</reference>
<proteinExistence type="predicted"/>
<accession>A0A937JLA4</accession>
<name>A0A937JLA4_9ACTN</name>
<organism evidence="1 2">
    <name type="scientific">Streptomyces actinomycinicus</name>
    <dbReference type="NCBI Taxonomy" id="1695166"/>
    <lineage>
        <taxon>Bacteria</taxon>
        <taxon>Bacillati</taxon>
        <taxon>Actinomycetota</taxon>
        <taxon>Actinomycetes</taxon>
        <taxon>Kitasatosporales</taxon>
        <taxon>Streptomycetaceae</taxon>
        <taxon>Streptomyces</taxon>
    </lineage>
</organism>
<gene>
    <name evidence="1" type="ORF">JK359_09475</name>
</gene>
<protein>
    <submittedName>
        <fullName evidence="1">Uncharacterized protein</fullName>
    </submittedName>
</protein>
<evidence type="ECO:0000313" key="2">
    <source>
        <dbReference type="Proteomes" id="UP000661858"/>
    </source>
</evidence>
<dbReference type="EMBL" id="JAERRK010000003">
    <property type="protein sequence ID" value="MBL1082210.1"/>
    <property type="molecule type" value="Genomic_DNA"/>
</dbReference>
<evidence type="ECO:0000313" key="1">
    <source>
        <dbReference type="EMBL" id="MBL1082210.1"/>
    </source>
</evidence>
<dbReference type="Proteomes" id="UP000661858">
    <property type="component" value="Unassembled WGS sequence"/>
</dbReference>
<dbReference type="AlphaFoldDB" id="A0A937JLA4"/>
<keyword evidence="2" id="KW-1185">Reference proteome</keyword>
<sequence>MATAEGTKGRGRFTAFSMFGPVFGYASTLVDDQQVAYVGPLTPGIEWRLLWRVAERCCRAGEGEVAHARWIITQANRAFICGSDVVVKLSDSDWEMEPGGRLVELSAPWCNQDVLVTGNLTVPELTAEQIAPKFTYYPQYAG</sequence>